<organism evidence="2 3">
    <name type="scientific">Brassica napus</name>
    <name type="common">Rape</name>
    <dbReference type="NCBI Taxonomy" id="3708"/>
    <lineage>
        <taxon>Eukaryota</taxon>
        <taxon>Viridiplantae</taxon>
        <taxon>Streptophyta</taxon>
        <taxon>Embryophyta</taxon>
        <taxon>Tracheophyta</taxon>
        <taxon>Spermatophyta</taxon>
        <taxon>Magnoliopsida</taxon>
        <taxon>eudicotyledons</taxon>
        <taxon>Gunneridae</taxon>
        <taxon>Pentapetalae</taxon>
        <taxon>rosids</taxon>
        <taxon>malvids</taxon>
        <taxon>Brassicales</taxon>
        <taxon>Brassicaceae</taxon>
        <taxon>Brassiceae</taxon>
        <taxon>Brassica</taxon>
    </lineage>
</organism>
<dbReference type="PANTHER" id="PTHR31900:SF34">
    <property type="entry name" value="EMB|CAB62440.1-RELATED"/>
    <property type="match status" value="1"/>
</dbReference>
<protein>
    <recommendedName>
        <fullName evidence="1">FBD domain-containing protein</fullName>
    </recommendedName>
</protein>
<dbReference type="InterPro" id="IPR036047">
    <property type="entry name" value="F-box-like_dom_sf"/>
</dbReference>
<reference evidence="2 3" key="1">
    <citation type="submission" date="2021-05" db="EMBL/GenBank/DDBJ databases">
        <title>Genome Assembly of Synthetic Allotetraploid Brassica napus Reveals Homoeologous Exchanges between Subgenomes.</title>
        <authorList>
            <person name="Davis J.T."/>
        </authorList>
    </citation>
    <scope>NUCLEOTIDE SEQUENCE [LARGE SCALE GENOMIC DNA]</scope>
    <source>
        <strain evidence="3">cv. Da-Ae</strain>
        <tissue evidence="2">Seedling</tissue>
    </source>
</reference>
<keyword evidence="3" id="KW-1185">Reference proteome</keyword>
<dbReference type="SUPFAM" id="SSF52058">
    <property type="entry name" value="L domain-like"/>
    <property type="match status" value="1"/>
</dbReference>
<dbReference type="Pfam" id="PF08387">
    <property type="entry name" value="FBD"/>
    <property type="match status" value="1"/>
</dbReference>
<sequence length="520" mass="59751">MYDTTIRQVRELVIEIDRYFCTVPAVLPKSLYTLSRMLVTLLLYNVVLVDVSSPVSFPCLKELRLVNIKFPDGDLNLSAGFYLIVLFLKTCLISNPSSCVFHRLVDFTLCRCDKQWLNLLKRVLRHSPKLRTLKLDQYHGAQANQPSPCWSEPSLVPECLLSSLENSRFSNGKIMKEQKKRKKNGSCLKKVTISSKPTDPEEKLEMIKELTLSFRRSPICQLMDRIGQLPEALLLKILSFLPTTKDVVATMVLSKRFYGWLVPRLLYDDRHQNIKKESFSRFVDRSLLLHEAPILDYLHFKLSQESSAVDIGVWARTVARRHVRELAFLSNCPILEDLFVNRCPDDNVTVFTVRVPSLKILYMRYHKDSYGGEAFVMDAPSLETLTIDDCSGNAYPSGYVFHRLTQCLNLLMCVLRASPKSRSLQLYQKQGYQADQPNPIWSELSLVPECLLTSLETVEWTNYEGTKEEKEVVEFILRNGLSLTKVTISSKPTDPEEKLEMIKELALSFRRSPICQLVFD</sequence>
<evidence type="ECO:0000313" key="3">
    <source>
        <dbReference type="Proteomes" id="UP000824890"/>
    </source>
</evidence>
<dbReference type="InterPro" id="IPR050232">
    <property type="entry name" value="FBL13/AtMIF1-like"/>
</dbReference>
<evidence type="ECO:0000259" key="1">
    <source>
        <dbReference type="SMART" id="SM00579"/>
    </source>
</evidence>
<dbReference type="EMBL" id="JAGKQM010000013">
    <property type="protein sequence ID" value="KAH0890537.1"/>
    <property type="molecule type" value="Genomic_DNA"/>
</dbReference>
<dbReference type="Proteomes" id="UP000824890">
    <property type="component" value="Unassembled WGS sequence"/>
</dbReference>
<feature type="domain" description="FBD" evidence="1">
    <location>
        <begin position="449"/>
        <end position="520"/>
    </location>
</feature>
<feature type="domain" description="FBD" evidence="1">
    <location>
        <begin position="158"/>
        <end position="225"/>
    </location>
</feature>
<proteinExistence type="predicted"/>
<gene>
    <name evidence="2" type="ORF">HID58_052966</name>
</gene>
<dbReference type="PANTHER" id="PTHR31900">
    <property type="entry name" value="F-BOX/RNI SUPERFAMILY PROTEIN-RELATED"/>
    <property type="match status" value="1"/>
</dbReference>
<comment type="caution">
    <text evidence="2">The sequence shown here is derived from an EMBL/GenBank/DDBJ whole genome shotgun (WGS) entry which is preliminary data.</text>
</comment>
<dbReference type="SUPFAM" id="SSF81383">
    <property type="entry name" value="F-box domain"/>
    <property type="match status" value="1"/>
</dbReference>
<name>A0ABQ8ADD1_BRANA</name>
<dbReference type="SMART" id="SM00579">
    <property type="entry name" value="FBD"/>
    <property type="match status" value="2"/>
</dbReference>
<evidence type="ECO:0000313" key="2">
    <source>
        <dbReference type="EMBL" id="KAH0890537.1"/>
    </source>
</evidence>
<accession>A0ABQ8ADD1</accession>
<dbReference type="InterPro" id="IPR006566">
    <property type="entry name" value="FBD"/>
</dbReference>